<dbReference type="InterPro" id="IPR027417">
    <property type="entry name" value="P-loop_NTPase"/>
</dbReference>
<dbReference type="PATRIC" id="fig|264450.4.peg.5445"/>
<feature type="region of interest" description="Disordered" evidence="5">
    <location>
        <begin position="1"/>
        <end position="30"/>
    </location>
</feature>
<dbReference type="InterPro" id="IPR003439">
    <property type="entry name" value="ABC_transporter-like_ATP-bd"/>
</dbReference>
<dbReference type="PANTHER" id="PTHR43790">
    <property type="entry name" value="CARBOHYDRATE TRANSPORT ATP-BINDING PROTEIN MG119-RELATED"/>
    <property type="match status" value="1"/>
</dbReference>
<dbReference type="PANTHER" id="PTHR43790:SF9">
    <property type="entry name" value="GALACTOFURANOSE TRANSPORTER ATP-BINDING PROTEIN YTFR"/>
    <property type="match status" value="1"/>
</dbReference>
<dbReference type="GO" id="GO:0005524">
    <property type="term" value="F:ATP binding"/>
    <property type="evidence" value="ECO:0007669"/>
    <property type="project" value="UniProtKB-KW"/>
</dbReference>
<organism evidence="7 8">
    <name type="scientific">Pseudomonas syringae pv. castaneae</name>
    <dbReference type="NCBI Taxonomy" id="264450"/>
    <lineage>
        <taxon>Bacteria</taxon>
        <taxon>Pseudomonadati</taxon>
        <taxon>Pseudomonadota</taxon>
        <taxon>Gammaproteobacteria</taxon>
        <taxon>Pseudomonadales</taxon>
        <taxon>Pseudomonadaceae</taxon>
        <taxon>Pseudomonas</taxon>
        <taxon>Pseudomonas syringae</taxon>
    </lineage>
</organism>
<accession>A0A0P9M9K8</accession>
<dbReference type="InterPro" id="IPR050107">
    <property type="entry name" value="ABC_carbohydrate_import_ATPase"/>
</dbReference>
<keyword evidence="4 7" id="KW-0067">ATP-binding</keyword>
<dbReference type="Proteomes" id="UP000050381">
    <property type="component" value="Unassembled WGS sequence"/>
</dbReference>
<evidence type="ECO:0000256" key="4">
    <source>
        <dbReference type="ARBA" id="ARBA00022840"/>
    </source>
</evidence>
<dbReference type="AlphaFoldDB" id="A0A0P9M9K8"/>
<evidence type="ECO:0000256" key="3">
    <source>
        <dbReference type="ARBA" id="ARBA00022741"/>
    </source>
</evidence>
<dbReference type="Gene3D" id="3.40.50.300">
    <property type="entry name" value="P-loop containing nucleotide triphosphate hydrolases"/>
    <property type="match status" value="1"/>
</dbReference>
<keyword evidence="1" id="KW-0813">Transport</keyword>
<keyword evidence="2" id="KW-0677">Repeat</keyword>
<dbReference type="SUPFAM" id="SSF52540">
    <property type="entry name" value="P-loop containing nucleoside triphosphate hydrolases"/>
    <property type="match status" value="1"/>
</dbReference>
<keyword evidence="3" id="KW-0547">Nucleotide-binding</keyword>
<protein>
    <submittedName>
        <fullName evidence="7">Sugar ABC transporter ATP-binding protein</fullName>
    </submittedName>
</protein>
<evidence type="ECO:0000256" key="2">
    <source>
        <dbReference type="ARBA" id="ARBA00022737"/>
    </source>
</evidence>
<reference evidence="7 8" key="1">
    <citation type="submission" date="2015-09" db="EMBL/GenBank/DDBJ databases">
        <title>Genome announcement of multiple Pseudomonas syringae strains.</title>
        <authorList>
            <person name="Thakur S."/>
            <person name="Wang P.W."/>
            <person name="Gong Y."/>
            <person name="Weir B.S."/>
            <person name="Guttman D.S."/>
        </authorList>
    </citation>
    <scope>NUCLEOTIDE SEQUENCE [LARGE SCALE GENOMIC DNA]</scope>
    <source>
        <strain evidence="7 8">ICMP9419</strain>
    </source>
</reference>
<dbReference type="Pfam" id="PF00005">
    <property type="entry name" value="ABC_tran"/>
    <property type="match status" value="1"/>
</dbReference>
<proteinExistence type="predicted"/>
<dbReference type="GO" id="GO:0016887">
    <property type="term" value="F:ATP hydrolysis activity"/>
    <property type="evidence" value="ECO:0007669"/>
    <property type="project" value="InterPro"/>
</dbReference>
<feature type="compositionally biased region" description="Low complexity" evidence="5">
    <location>
        <begin position="14"/>
        <end position="25"/>
    </location>
</feature>
<dbReference type="EMBL" id="LJQD01000614">
    <property type="protein sequence ID" value="KPW88131.1"/>
    <property type="molecule type" value="Genomic_DNA"/>
</dbReference>
<sequence>MFGSATANPPAQRDLPSSDSDSPTPDAQPPYLLEISHISKGFPGVIALNDVQLRVRPGSVLALMGENGAGKSTLMKIIAGIYQPDSGEIRLRGKPIRFETPLSALQAGIAM</sequence>
<evidence type="ECO:0000313" key="8">
    <source>
        <dbReference type="Proteomes" id="UP000050381"/>
    </source>
</evidence>
<feature type="non-terminal residue" evidence="7">
    <location>
        <position position="111"/>
    </location>
</feature>
<evidence type="ECO:0000259" key="6">
    <source>
        <dbReference type="Pfam" id="PF00005"/>
    </source>
</evidence>
<name>A0A0P9M9K8_PSESX</name>
<evidence type="ECO:0000256" key="5">
    <source>
        <dbReference type="SAM" id="MobiDB-lite"/>
    </source>
</evidence>
<gene>
    <name evidence="7" type="ORF">ALO79_04576</name>
</gene>
<feature type="domain" description="ABC transporter" evidence="6">
    <location>
        <begin position="48"/>
        <end position="105"/>
    </location>
</feature>
<dbReference type="RefSeq" id="WP_154618443.1">
    <property type="nucleotide sequence ID" value="NZ_LJQD01000614.1"/>
</dbReference>
<comment type="caution">
    <text evidence="7">The sequence shown here is derived from an EMBL/GenBank/DDBJ whole genome shotgun (WGS) entry which is preliminary data.</text>
</comment>
<evidence type="ECO:0000313" key="7">
    <source>
        <dbReference type="EMBL" id="KPW88131.1"/>
    </source>
</evidence>
<evidence type="ECO:0000256" key="1">
    <source>
        <dbReference type="ARBA" id="ARBA00022448"/>
    </source>
</evidence>